<comment type="caution">
    <text evidence="1">The sequence shown here is derived from an EMBL/GenBank/DDBJ whole genome shotgun (WGS) entry which is preliminary data.</text>
</comment>
<evidence type="ECO:0000313" key="1">
    <source>
        <dbReference type="EMBL" id="GAG95965.1"/>
    </source>
</evidence>
<sequence length="48" mass="5414">MAELLYNSFSTVGIHGRTDMPEDITPNGVVRTSLEHIFFIILTVSIDY</sequence>
<dbReference type="AlphaFoldDB" id="X1BLX1"/>
<dbReference type="EMBL" id="BART01029007">
    <property type="protein sequence ID" value="GAG95965.1"/>
    <property type="molecule type" value="Genomic_DNA"/>
</dbReference>
<reference evidence="1" key="1">
    <citation type="journal article" date="2014" name="Front. Microbiol.">
        <title>High frequency of phylogenetically diverse reductive dehalogenase-homologous genes in deep subseafloor sedimentary metagenomes.</title>
        <authorList>
            <person name="Kawai M."/>
            <person name="Futagami T."/>
            <person name="Toyoda A."/>
            <person name="Takaki Y."/>
            <person name="Nishi S."/>
            <person name="Hori S."/>
            <person name="Arai W."/>
            <person name="Tsubouchi T."/>
            <person name="Morono Y."/>
            <person name="Uchiyama I."/>
            <person name="Ito T."/>
            <person name="Fujiyama A."/>
            <person name="Inagaki F."/>
            <person name="Takami H."/>
        </authorList>
    </citation>
    <scope>NUCLEOTIDE SEQUENCE</scope>
    <source>
        <strain evidence="1">Expedition CK06-06</strain>
    </source>
</reference>
<accession>X1BLX1</accession>
<proteinExistence type="predicted"/>
<name>X1BLX1_9ZZZZ</name>
<protein>
    <submittedName>
        <fullName evidence="1">Uncharacterized protein</fullName>
    </submittedName>
</protein>
<gene>
    <name evidence="1" type="ORF">S01H4_51004</name>
</gene>
<organism evidence="1">
    <name type="scientific">marine sediment metagenome</name>
    <dbReference type="NCBI Taxonomy" id="412755"/>
    <lineage>
        <taxon>unclassified sequences</taxon>
        <taxon>metagenomes</taxon>
        <taxon>ecological metagenomes</taxon>
    </lineage>
</organism>